<feature type="compositionally biased region" description="Acidic residues" evidence="7">
    <location>
        <begin position="142"/>
        <end position="158"/>
    </location>
</feature>
<protein>
    <recommendedName>
        <fullName evidence="8">ARC105/Med15 mediator subunit C-terminal domain-containing protein</fullName>
    </recommendedName>
</protein>
<evidence type="ECO:0000256" key="6">
    <source>
        <dbReference type="ARBA" id="ARBA00029455"/>
    </source>
</evidence>
<dbReference type="GO" id="GO:0032040">
    <property type="term" value="C:small-subunit processome"/>
    <property type="evidence" value="ECO:0007669"/>
    <property type="project" value="TreeGrafter"/>
</dbReference>
<keyword evidence="5" id="KW-0687">Ribonucleoprotein</keyword>
<evidence type="ECO:0000256" key="2">
    <source>
        <dbReference type="ARBA" id="ARBA00022517"/>
    </source>
</evidence>
<dbReference type="Pfam" id="PF04006">
    <property type="entry name" value="Mpp10"/>
    <property type="match status" value="1"/>
</dbReference>
<dbReference type="Proteomes" id="UP000494206">
    <property type="component" value="Unassembled WGS sequence"/>
</dbReference>
<feature type="region of interest" description="Disordered" evidence="7">
    <location>
        <begin position="221"/>
        <end position="303"/>
    </location>
</feature>
<evidence type="ECO:0000256" key="1">
    <source>
        <dbReference type="ARBA" id="ARBA00004604"/>
    </source>
</evidence>
<dbReference type="GO" id="GO:0005732">
    <property type="term" value="C:sno(s)RNA-containing ribonucleoprotein complex"/>
    <property type="evidence" value="ECO:0007669"/>
    <property type="project" value="InterPro"/>
</dbReference>
<dbReference type="EMBL" id="CADEPM010000003">
    <property type="protein sequence ID" value="CAB3403052.1"/>
    <property type="molecule type" value="Genomic_DNA"/>
</dbReference>
<dbReference type="InterPro" id="IPR048386">
    <property type="entry name" value="Med15_C"/>
</dbReference>
<feature type="region of interest" description="Disordered" evidence="7">
    <location>
        <begin position="91"/>
        <end position="172"/>
    </location>
</feature>
<dbReference type="PANTHER" id="PTHR17039">
    <property type="entry name" value="U3 SMALL NUCLEOLAR RIBONUCLEOPROTEIN PROTEIN MPP10"/>
    <property type="match status" value="1"/>
</dbReference>
<dbReference type="OrthoDB" id="445326at2759"/>
<comment type="similarity">
    <text evidence="6">Belongs to the MPP10 family.</text>
</comment>
<feature type="region of interest" description="Disordered" evidence="7">
    <location>
        <begin position="191"/>
        <end position="210"/>
    </location>
</feature>
<dbReference type="GO" id="GO:0006364">
    <property type="term" value="P:rRNA processing"/>
    <property type="evidence" value="ECO:0007669"/>
    <property type="project" value="UniProtKB-KW"/>
</dbReference>
<feature type="compositionally biased region" description="Basic and acidic residues" evidence="7">
    <location>
        <begin position="131"/>
        <end position="141"/>
    </location>
</feature>
<feature type="compositionally biased region" description="Acidic residues" evidence="7">
    <location>
        <begin position="98"/>
        <end position="127"/>
    </location>
</feature>
<feature type="compositionally biased region" description="Polar residues" evidence="7">
    <location>
        <begin position="812"/>
        <end position="828"/>
    </location>
</feature>
<dbReference type="PANTHER" id="PTHR17039:SF0">
    <property type="entry name" value="U3 SMALL NUCLEOLAR RIBONUCLEOPROTEIN PROTEIN MPP10"/>
    <property type="match status" value="1"/>
</dbReference>
<evidence type="ECO:0000256" key="4">
    <source>
        <dbReference type="ARBA" id="ARBA00023242"/>
    </source>
</evidence>
<evidence type="ECO:0000256" key="5">
    <source>
        <dbReference type="ARBA" id="ARBA00023274"/>
    </source>
</evidence>
<keyword evidence="4" id="KW-0539">Nucleus</keyword>
<evidence type="ECO:0000256" key="3">
    <source>
        <dbReference type="ARBA" id="ARBA00022552"/>
    </source>
</evidence>
<feature type="region of interest" description="Disordered" evidence="7">
    <location>
        <begin position="1005"/>
        <end position="1032"/>
    </location>
</feature>
<name>A0A8S1ETX4_9PELO</name>
<evidence type="ECO:0000256" key="7">
    <source>
        <dbReference type="SAM" id="MobiDB-lite"/>
    </source>
</evidence>
<proteinExistence type="inferred from homology"/>
<keyword evidence="10" id="KW-1185">Reference proteome</keyword>
<organism evidence="9 10">
    <name type="scientific">Caenorhabditis bovis</name>
    <dbReference type="NCBI Taxonomy" id="2654633"/>
    <lineage>
        <taxon>Eukaryota</taxon>
        <taxon>Metazoa</taxon>
        <taxon>Ecdysozoa</taxon>
        <taxon>Nematoda</taxon>
        <taxon>Chromadorea</taxon>
        <taxon>Rhabditida</taxon>
        <taxon>Rhabditina</taxon>
        <taxon>Rhabditomorpha</taxon>
        <taxon>Rhabditoidea</taxon>
        <taxon>Rhabditidae</taxon>
        <taxon>Peloderinae</taxon>
        <taxon>Caenorhabditis</taxon>
    </lineage>
</organism>
<gene>
    <name evidence="9" type="ORF">CBOVIS_LOCUS5575</name>
</gene>
<accession>A0A8S1ETX4</accession>
<feature type="compositionally biased region" description="Basic and acidic residues" evidence="7">
    <location>
        <begin position="222"/>
        <end position="249"/>
    </location>
</feature>
<feature type="domain" description="ARC105/Med15 mediator subunit C-terminal" evidence="8">
    <location>
        <begin position="1057"/>
        <end position="1162"/>
    </location>
</feature>
<evidence type="ECO:0000259" key="8">
    <source>
        <dbReference type="Pfam" id="PF21539"/>
    </source>
</evidence>
<sequence length="1208" mass="138513">MPVKLPEIESFSQFFQGRHKFAELLPPSIEEIYAWSSSLELSSNNLPLPFISNNDEVVWSYIKHQQKQLDAFGRKFKGALDDLVGKEHIKISEKSDTNDNDDFDEEDVEDEEMSEIEDEDGEDEENVDLFNLKEEDLKDLDRELEEMENDDDNDDEEQSASSSKNPKKYPKSVVDDEFFNLAEMNDFILKSERGGGSEGPNLMFDEEDKWDGKTTYTYEDFFGSREDVDDKSEEKSRKKRKAVESDDGKQKKRVRFAMDHENEEDSDEELDDEEDEDISDKPVLLGAELEPEQEQSAFAQRQKKLKERIKKLEEENLAPRSWELSGEVAADQRESNTLLEHHVDFDHGAKRAPEVTEEFTDKLEELIKQRIRDKAFDDVVRVKKIEEKGPRFETQALEDIHNQKTSLAEVYEKEYQKSTGADTGEKNVVNEAHETIKTKMNDLFRLIDSLTHFEYKPLEAREEIKVVNNMASLKVEEVGAMASSEAQLIAPEEVAKRVKGTIKADEEKDKTDKLRERRKKKAKQRALLEKFGEEKTFGEQKALKLKKKMAKEKDSGKSEKVKSSNFFAKLQETMENEKKSGGKTKKKARLHQQLNDLQQQFRTGQISRHEMAVRYPQLNNQVQQYMHMQAEAARNGMMQPKTAKEKKLTSTDIRRNAAAAAREMEMLKNHNMSTSMPYPQGQTPASTQHGIQQRMPMNNAYPGMGQPYRQMGASYGNIGQPPQQIGVGMMHNQQMMPQYGAASVAPSMHQIMQQQHQQQQHQQQQHQQQQQQQQYMMNRMQPTPQPNMHYPQPSPQFHQPPSVDIMARGPQSICQPFSNQGPGSNQPDSSEKTPEYMELLNEYKKNFLERLTRIEERCERDRCARPKGFQQLMDVLAERRVITYDHLVRLKSGLVLLIAHDCVTWPLMEDLRKLMLTREQRAKDNEELEKRFEDCGKGTEGPPDLFVAESDVSIGHFRNLDDGIEVMRAWVEREEQECMNVGDPWKKVRHLSIKVPERVRRAIAEGVNARSTSSSPIRKRKSGEPSEVPAKRQCAGAEKNFMFLIGCTIDPQKKWNMPRSAMKELDNIPNWTAEPSGSPICKEASHAIIAIYSSQIMCPPIRIAVPSNYPEKPAYVLHDDNFAGKSTQTNVIMEQLFEKWASLRTSAQSITEIYEAFEAACKEYMCLQQTAAASRHFSSRFSASGDLAQATASSAVETSKIAHKGMVA</sequence>
<reference evidence="9 10" key="1">
    <citation type="submission" date="2020-04" db="EMBL/GenBank/DDBJ databases">
        <authorList>
            <person name="Laetsch R D."/>
            <person name="Stevens L."/>
            <person name="Kumar S."/>
            <person name="Blaxter L. M."/>
        </authorList>
    </citation>
    <scope>NUCLEOTIDE SEQUENCE [LARGE SCALE GENOMIC DNA]</scope>
</reference>
<feature type="compositionally biased region" description="Low complexity" evidence="7">
    <location>
        <begin position="753"/>
        <end position="774"/>
    </location>
</feature>
<evidence type="ECO:0000313" key="10">
    <source>
        <dbReference type="Proteomes" id="UP000494206"/>
    </source>
</evidence>
<evidence type="ECO:0000313" key="9">
    <source>
        <dbReference type="EMBL" id="CAB3403052.1"/>
    </source>
</evidence>
<comment type="subcellular location">
    <subcellularLocation>
        <location evidence="1">Nucleus</location>
        <location evidence="1">Nucleolus</location>
    </subcellularLocation>
</comment>
<feature type="compositionally biased region" description="Acidic residues" evidence="7">
    <location>
        <begin position="261"/>
        <end position="278"/>
    </location>
</feature>
<keyword evidence="2" id="KW-0690">Ribosome biogenesis</keyword>
<feature type="region of interest" description="Disordered" evidence="7">
    <location>
        <begin position="747"/>
        <end position="775"/>
    </location>
</feature>
<dbReference type="GO" id="GO:0034457">
    <property type="term" value="C:Mpp10 complex"/>
    <property type="evidence" value="ECO:0007669"/>
    <property type="project" value="InterPro"/>
</dbReference>
<dbReference type="InterPro" id="IPR012173">
    <property type="entry name" value="Mpp10"/>
</dbReference>
<dbReference type="Pfam" id="PF21539">
    <property type="entry name" value="Med15_C"/>
    <property type="match status" value="1"/>
</dbReference>
<comment type="caution">
    <text evidence="9">The sequence shown here is derived from an EMBL/GenBank/DDBJ whole genome shotgun (WGS) entry which is preliminary data.</text>
</comment>
<feature type="region of interest" description="Disordered" evidence="7">
    <location>
        <begin position="809"/>
        <end position="832"/>
    </location>
</feature>
<dbReference type="AlphaFoldDB" id="A0A8S1ETX4"/>
<keyword evidence="3" id="KW-0698">rRNA processing</keyword>